<dbReference type="PANTHER" id="PTHR21310">
    <property type="entry name" value="AMINOGLYCOSIDE PHOSPHOTRANSFERASE-RELATED-RELATED"/>
    <property type="match status" value="1"/>
</dbReference>
<dbReference type="Pfam" id="PF01636">
    <property type="entry name" value="APH"/>
    <property type="match status" value="1"/>
</dbReference>
<keyword evidence="2" id="KW-0418">Kinase</keyword>
<dbReference type="InterPro" id="IPR011009">
    <property type="entry name" value="Kinase-like_dom_sf"/>
</dbReference>
<feature type="domain" description="Aminoglycoside phosphotransferase" evidence="1">
    <location>
        <begin position="69"/>
        <end position="295"/>
    </location>
</feature>
<protein>
    <submittedName>
        <fullName evidence="2">Kinase-like domain-containing protein</fullName>
    </submittedName>
</protein>
<keyword evidence="3" id="KW-1185">Reference proteome</keyword>
<dbReference type="InterPro" id="IPR002575">
    <property type="entry name" value="Aminoglycoside_PTrfase"/>
</dbReference>
<evidence type="ECO:0000313" key="2">
    <source>
        <dbReference type="EMBL" id="KAK4442929.1"/>
    </source>
</evidence>
<comment type="caution">
    <text evidence="2">The sequence shown here is derived from an EMBL/GenBank/DDBJ whole genome shotgun (WGS) entry which is preliminary data.</text>
</comment>
<dbReference type="GO" id="GO:0016301">
    <property type="term" value="F:kinase activity"/>
    <property type="evidence" value="ECO:0007669"/>
    <property type="project" value="UniProtKB-KW"/>
</dbReference>
<reference evidence="2" key="2">
    <citation type="submission" date="2023-05" db="EMBL/GenBank/DDBJ databases">
        <authorList>
            <consortium name="Lawrence Berkeley National Laboratory"/>
            <person name="Steindorff A."/>
            <person name="Hensen N."/>
            <person name="Bonometti L."/>
            <person name="Westerberg I."/>
            <person name="Brannstrom I.O."/>
            <person name="Guillou S."/>
            <person name="Cros-Aarteil S."/>
            <person name="Calhoun S."/>
            <person name="Haridas S."/>
            <person name="Kuo A."/>
            <person name="Mondo S."/>
            <person name="Pangilinan J."/>
            <person name="Riley R."/>
            <person name="Labutti K."/>
            <person name="Andreopoulos B."/>
            <person name="Lipzen A."/>
            <person name="Chen C."/>
            <person name="Yanf M."/>
            <person name="Daum C."/>
            <person name="Ng V."/>
            <person name="Clum A."/>
            <person name="Ohm R."/>
            <person name="Martin F."/>
            <person name="Silar P."/>
            <person name="Natvig D."/>
            <person name="Lalanne C."/>
            <person name="Gautier V."/>
            <person name="Ament-Velasquez S.L."/>
            <person name="Kruys A."/>
            <person name="Hutchinson M.I."/>
            <person name="Powell A.J."/>
            <person name="Barry K."/>
            <person name="Miller A.N."/>
            <person name="Grigoriev I.V."/>
            <person name="Debuchy R."/>
            <person name="Gladieux P."/>
            <person name="Thoren M.H."/>
            <person name="Johannesson H."/>
        </authorList>
    </citation>
    <scope>NUCLEOTIDE SEQUENCE</scope>
    <source>
        <strain evidence="2">PSN243</strain>
    </source>
</reference>
<proteinExistence type="predicted"/>
<sequence length="436" mass="47903">MTNSETEGGDTEQYIQAVMRNVYGREIRDLAPLGGGKNSIVHSFIAEAASSEVSPSGRAAVSPLPRGAAKLVMRVANPEAMLNEAVRAQSEVAMMLLMRQALAKLDTNGNVVPRVYGWSPPKDSKEKGWLLMEFMPGVVLADAFPSLGWEKKTSILQQIARIFAAIQTFVLPSSVKGFGGLNFDDAENIITGPTPIHGGGPSDTLTDLYTEYFRTQMSFADKCDVVKGWKTTGSLRDRLDKFAAEKLPQLLREVESKLKPRPTLVHADLDLHNLLFDPPTNTITALIDFDFSHVASQADEYFYSLDTLHSLVFPPTIDDPSMVSLRNALLHGFPQNPAVLVPTGAASKEGDESDDSAVDWQLAAAADEAFADAGVKRPSEMPGIDELSVLYWFIQDVSPPLFFLKRWRSRASPEKVEMIRAGTQANLEQSLERWGY</sequence>
<evidence type="ECO:0000313" key="3">
    <source>
        <dbReference type="Proteomes" id="UP001321760"/>
    </source>
</evidence>
<dbReference type="Gene3D" id="3.90.1200.10">
    <property type="match status" value="1"/>
</dbReference>
<gene>
    <name evidence="2" type="ORF">QBC34DRAFT_499346</name>
</gene>
<name>A0AAV9G479_9PEZI</name>
<evidence type="ECO:0000259" key="1">
    <source>
        <dbReference type="Pfam" id="PF01636"/>
    </source>
</evidence>
<dbReference type="PANTHER" id="PTHR21310:SF15">
    <property type="entry name" value="AMINOGLYCOSIDE PHOSPHOTRANSFERASE DOMAIN-CONTAINING PROTEIN"/>
    <property type="match status" value="1"/>
</dbReference>
<dbReference type="SUPFAM" id="SSF56112">
    <property type="entry name" value="Protein kinase-like (PK-like)"/>
    <property type="match status" value="1"/>
</dbReference>
<organism evidence="2 3">
    <name type="scientific">Podospora aff. communis PSN243</name>
    <dbReference type="NCBI Taxonomy" id="3040156"/>
    <lineage>
        <taxon>Eukaryota</taxon>
        <taxon>Fungi</taxon>
        <taxon>Dikarya</taxon>
        <taxon>Ascomycota</taxon>
        <taxon>Pezizomycotina</taxon>
        <taxon>Sordariomycetes</taxon>
        <taxon>Sordariomycetidae</taxon>
        <taxon>Sordariales</taxon>
        <taxon>Podosporaceae</taxon>
        <taxon>Podospora</taxon>
    </lineage>
</organism>
<dbReference type="Proteomes" id="UP001321760">
    <property type="component" value="Unassembled WGS sequence"/>
</dbReference>
<dbReference type="AlphaFoldDB" id="A0AAV9G479"/>
<dbReference type="InterPro" id="IPR051678">
    <property type="entry name" value="AGP_Transferase"/>
</dbReference>
<accession>A0AAV9G479</accession>
<dbReference type="EMBL" id="MU866003">
    <property type="protein sequence ID" value="KAK4442929.1"/>
    <property type="molecule type" value="Genomic_DNA"/>
</dbReference>
<keyword evidence="2" id="KW-0808">Transferase</keyword>
<reference evidence="2" key="1">
    <citation type="journal article" date="2023" name="Mol. Phylogenet. Evol.">
        <title>Genome-scale phylogeny and comparative genomics of the fungal order Sordariales.</title>
        <authorList>
            <person name="Hensen N."/>
            <person name="Bonometti L."/>
            <person name="Westerberg I."/>
            <person name="Brannstrom I.O."/>
            <person name="Guillou S."/>
            <person name="Cros-Aarteil S."/>
            <person name="Calhoun S."/>
            <person name="Haridas S."/>
            <person name="Kuo A."/>
            <person name="Mondo S."/>
            <person name="Pangilinan J."/>
            <person name="Riley R."/>
            <person name="LaButti K."/>
            <person name="Andreopoulos B."/>
            <person name="Lipzen A."/>
            <person name="Chen C."/>
            <person name="Yan M."/>
            <person name="Daum C."/>
            <person name="Ng V."/>
            <person name="Clum A."/>
            <person name="Steindorff A."/>
            <person name="Ohm R.A."/>
            <person name="Martin F."/>
            <person name="Silar P."/>
            <person name="Natvig D.O."/>
            <person name="Lalanne C."/>
            <person name="Gautier V."/>
            <person name="Ament-Velasquez S.L."/>
            <person name="Kruys A."/>
            <person name="Hutchinson M.I."/>
            <person name="Powell A.J."/>
            <person name="Barry K."/>
            <person name="Miller A.N."/>
            <person name="Grigoriev I.V."/>
            <person name="Debuchy R."/>
            <person name="Gladieux P."/>
            <person name="Hiltunen Thoren M."/>
            <person name="Johannesson H."/>
        </authorList>
    </citation>
    <scope>NUCLEOTIDE SEQUENCE</scope>
    <source>
        <strain evidence="2">PSN243</strain>
    </source>
</reference>